<evidence type="ECO:0000256" key="5">
    <source>
        <dbReference type="SAM" id="Phobius"/>
    </source>
</evidence>
<feature type="transmembrane region" description="Helical" evidence="5">
    <location>
        <begin position="216"/>
        <end position="236"/>
    </location>
</feature>
<feature type="transmembrane region" description="Helical" evidence="5">
    <location>
        <begin position="42"/>
        <end position="60"/>
    </location>
</feature>
<dbReference type="InterPro" id="IPR017981">
    <property type="entry name" value="GPCR_2-like_7TM"/>
</dbReference>
<dbReference type="Gene3D" id="1.20.1070.10">
    <property type="entry name" value="Rhodopsin 7-helix transmembrane proteins"/>
    <property type="match status" value="1"/>
</dbReference>
<dbReference type="GO" id="GO:0004930">
    <property type="term" value="F:G protein-coupled receptor activity"/>
    <property type="evidence" value="ECO:0007669"/>
    <property type="project" value="InterPro"/>
</dbReference>
<evidence type="ECO:0000256" key="3">
    <source>
        <dbReference type="ARBA" id="ARBA00022989"/>
    </source>
</evidence>
<dbReference type="GO" id="GO:0007166">
    <property type="term" value="P:cell surface receptor signaling pathway"/>
    <property type="evidence" value="ECO:0007669"/>
    <property type="project" value="InterPro"/>
</dbReference>
<dbReference type="PANTHER" id="PTHR23112:SF0">
    <property type="entry name" value="TRANSMEMBRANE PROTEIN 116"/>
    <property type="match status" value="1"/>
</dbReference>
<dbReference type="OMA" id="PRICIVQ"/>
<feature type="transmembrane region" description="Helical" evidence="5">
    <location>
        <begin position="6"/>
        <end position="30"/>
    </location>
</feature>
<dbReference type="AlphaFoldDB" id="A0A067BP59"/>
<reference evidence="7 8" key="1">
    <citation type="journal article" date="2013" name="PLoS Genet.">
        <title>Distinctive expansion of potential virulence genes in the genome of the oomycete fish pathogen Saprolegnia parasitica.</title>
        <authorList>
            <person name="Jiang R.H."/>
            <person name="de Bruijn I."/>
            <person name="Haas B.J."/>
            <person name="Belmonte R."/>
            <person name="Lobach L."/>
            <person name="Christie J."/>
            <person name="van den Ackerveken G."/>
            <person name="Bottin A."/>
            <person name="Bulone V."/>
            <person name="Diaz-Moreno S.M."/>
            <person name="Dumas B."/>
            <person name="Fan L."/>
            <person name="Gaulin E."/>
            <person name="Govers F."/>
            <person name="Grenville-Briggs L.J."/>
            <person name="Horner N.R."/>
            <person name="Levin J.Z."/>
            <person name="Mammella M."/>
            <person name="Meijer H.J."/>
            <person name="Morris P."/>
            <person name="Nusbaum C."/>
            <person name="Oome S."/>
            <person name="Phillips A.J."/>
            <person name="van Rooyen D."/>
            <person name="Rzeszutek E."/>
            <person name="Saraiva M."/>
            <person name="Secombes C.J."/>
            <person name="Seidl M.F."/>
            <person name="Snel B."/>
            <person name="Stassen J.H."/>
            <person name="Sykes S."/>
            <person name="Tripathy S."/>
            <person name="van den Berg H."/>
            <person name="Vega-Arreguin J.C."/>
            <person name="Wawra S."/>
            <person name="Young S.K."/>
            <person name="Zeng Q."/>
            <person name="Dieguez-Uribeondo J."/>
            <person name="Russ C."/>
            <person name="Tyler B.M."/>
            <person name="van West P."/>
        </authorList>
    </citation>
    <scope>NUCLEOTIDE SEQUENCE [LARGE SCALE GENOMIC DNA]</scope>
    <source>
        <strain evidence="7 8">CBS 223.65</strain>
    </source>
</reference>
<keyword evidence="4 5" id="KW-0472">Membrane</keyword>
<evidence type="ECO:0000313" key="7">
    <source>
        <dbReference type="EMBL" id="KDO20043.1"/>
    </source>
</evidence>
<dbReference type="PRINTS" id="PR02001">
    <property type="entry name" value="GCR1CAMPR"/>
</dbReference>
<evidence type="ECO:0000256" key="1">
    <source>
        <dbReference type="ARBA" id="ARBA00004141"/>
    </source>
</evidence>
<feature type="transmembrane region" description="Helical" evidence="5">
    <location>
        <begin position="248"/>
        <end position="270"/>
    </location>
</feature>
<keyword evidence="8" id="KW-1185">Reference proteome</keyword>
<feature type="transmembrane region" description="Helical" evidence="5">
    <location>
        <begin position="174"/>
        <end position="195"/>
    </location>
</feature>
<evidence type="ECO:0000259" key="6">
    <source>
        <dbReference type="PROSITE" id="PS50261"/>
    </source>
</evidence>
<evidence type="ECO:0000256" key="4">
    <source>
        <dbReference type="ARBA" id="ARBA00023136"/>
    </source>
</evidence>
<feature type="transmembrane region" description="Helical" evidence="5">
    <location>
        <begin position="80"/>
        <end position="106"/>
    </location>
</feature>
<protein>
    <recommendedName>
        <fullName evidence="6">G-protein coupled receptors family 2 profile 2 domain-containing protein</fullName>
    </recommendedName>
</protein>
<feature type="transmembrane region" description="Helical" evidence="5">
    <location>
        <begin position="118"/>
        <end position="137"/>
    </location>
</feature>
<dbReference type="PRINTS" id="PR00247">
    <property type="entry name" value="GPCRCAMP"/>
</dbReference>
<organism evidence="7 8">
    <name type="scientific">Saprolegnia parasitica (strain CBS 223.65)</name>
    <dbReference type="NCBI Taxonomy" id="695850"/>
    <lineage>
        <taxon>Eukaryota</taxon>
        <taxon>Sar</taxon>
        <taxon>Stramenopiles</taxon>
        <taxon>Oomycota</taxon>
        <taxon>Saprolegniomycetes</taxon>
        <taxon>Saprolegniales</taxon>
        <taxon>Saprolegniaceae</taxon>
        <taxon>Saprolegnia</taxon>
    </lineage>
</organism>
<dbReference type="CDD" id="cd13952">
    <property type="entry name" value="7tm_classB"/>
    <property type="match status" value="1"/>
</dbReference>
<dbReference type="InterPro" id="IPR022343">
    <property type="entry name" value="GCR1-cAMP_receptor"/>
</dbReference>
<accession>A0A067BP59</accession>
<sequence>MLPTPLVLLAISSSISVVACVSMMVCFVLFEESRRCGRRILFYLHATDFVGAVLWLWTLLPEIASPSTPITSTPWTCYVQGYGLQFCVLSSYLWTTCFAFHLYQILVKANKTPEMYEWRYVLLAWGIPLLIVLMFGIQQLCGFELIGFGGLPWCWVRSWSDNQWVLDGYVLQMLFFYGPLTVALAVNTALFVTVATKLGRSTVMSTGMEDKIRRRMMAYIGIYVLTCAWGGLGRTFQVISPRHEISPVFLALTAFFAPLQGALNCVTYGLNKLLRERFMAAIRQWRQRSGAKGAAGLPEKRTLVHSPKRVRRT</sequence>
<dbReference type="GO" id="GO:0030552">
    <property type="term" value="F:cAMP binding"/>
    <property type="evidence" value="ECO:0007669"/>
    <property type="project" value="InterPro"/>
</dbReference>
<dbReference type="GeneID" id="24136014"/>
<dbReference type="EMBL" id="KK583326">
    <property type="protein sequence ID" value="KDO20043.1"/>
    <property type="molecule type" value="Genomic_DNA"/>
</dbReference>
<dbReference type="STRING" id="695850.A0A067BP59"/>
<comment type="subcellular location">
    <subcellularLocation>
        <location evidence="1">Membrane</location>
        <topology evidence="1">Multi-pass membrane protein</topology>
    </subcellularLocation>
</comment>
<dbReference type="OrthoDB" id="100006at2759"/>
<gene>
    <name evidence="7" type="ORF">SPRG_14191</name>
</gene>
<dbReference type="GO" id="GO:0007189">
    <property type="term" value="P:adenylate cyclase-activating G protein-coupled receptor signaling pathway"/>
    <property type="evidence" value="ECO:0007669"/>
    <property type="project" value="TreeGrafter"/>
</dbReference>
<dbReference type="InterPro" id="IPR000832">
    <property type="entry name" value="GPCR_2_secretin-like"/>
</dbReference>
<evidence type="ECO:0000313" key="8">
    <source>
        <dbReference type="Proteomes" id="UP000030745"/>
    </source>
</evidence>
<dbReference type="KEGG" id="spar:SPRG_14191"/>
<dbReference type="SUPFAM" id="SSF81321">
    <property type="entry name" value="Family A G protein-coupled receptor-like"/>
    <property type="match status" value="1"/>
</dbReference>
<dbReference type="VEuPathDB" id="FungiDB:SPRG_14191"/>
<name>A0A067BP59_SAPPC</name>
<keyword evidence="3 5" id="KW-1133">Transmembrane helix</keyword>
<dbReference type="RefSeq" id="XP_012209277.1">
    <property type="nucleotide sequence ID" value="XM_012353887.1"/>
</dbReference>
<dbReference type="PROSITE" id="PS50261">
    <property type="entry name" value="G_PROTEIN_RECEP_F2_4"/>
    <property type="match status" value="1"/>
</dbReference>
<feature type="domain" description="G-protein coupled receptors family 2 profile 2" evidence="6">
    <location>
        <begin position="5"/>
        <end position="272"/>
    </location>
</feature>
<dbReference type="Proteomes" id="UP000030745">
    <property type="component" value="Unassembled WGS sequence"/>
</dbReference>
<keyword evidence="2 5" id="KW-0812">Transmembrane</keyword>
<dbReference type="Pfam" id="PF00002">
    <property type="entry name" value="7tm_2"/>
    <property type="match status" value="1"/>
</dbReference>
<evidence type="ECO:0000256" key="2">
    <source>
        <dbReference type="ARBA" id="ARBA00022692"/>
    </source>
</evidence>
<dbReference type="InterPro" id="IPR000848">
    <property type="entry name" value="GPCR_cAMP"/>
</dbReference>
<dbReference type="GO" id="GO:0005886">
    <property type="term" value="C:plasma membrane"/>
    <property type="evidence" value="ECO:0007669"/>
    <property type="project" value="TreeGrafter"/>
</dbReference>
<dbReference type="PANTHER" id="PTHR23112">
    <property type="entry name" value="G PROTEIN-COUPLED RECEPTOR 157-RELATED"/>
    <property type="match status" value="1"/>
</dbReference>
<proteinExistence type="predicted"/>